<dbReference type="RefSeq" id="WP_117450523.1">
    <property type="nucleotide sequence ID" value="NZ_CABJDD010000002.1"/>
</dbReference>
<evidence type="ECO:0000256" key="1">
    <source>
        <dbReference type="SAM" id="Coils"/>
    </source>
</evidence>
<dbReference type="Proteomes" id="UP000708338">
    <property type="component" value="Unassembled WGS sequence"/>
</dbReference>
<protein>
    <submittedName>
        <fullName evidence="3">ORF6N domain-containing protein</fullName>
    </submittedName>
</protein>
<evidence type="ECO:0000259" key="2">
    <source>
        <dbReference type="Pfam" id="PF10543"/>
    </source>
</evidence>
<proteinExistence type="predicted"/>
<name>A0AA41K823_9FIRM</name>
<feature type="domain" description="KilA-N DNA-binding" evidence="2">
    <location>
        <begin position="15"/>
        <end position="98"/>
    </location>
</feature>
<sequence>MNELVKVGCHDIVEIKWRGQKVVTTAQLAEVYEASDTQIKQNFNNNEKHFEEGKHFFLLKARELKEFKNLVENFDLVAKNTPQLYLWTHKGASRHCKMLGTEKAWEQFDNLEEAYFNPQTSINMDDLDPDTQLMNLLVRNISRQELEQKRQREEQKRQAEKLEQLDNRIDAIKEVVSLRPNAWRKDTANIINKMALMAGGYDHIKTIRDESYRILEERMHAALNIRLTNKRKTMALNNVCKSKLDKLNILDVIADDPKLIEGYISVIKDMAIKYGIADAKDILNEN</sequence>
<accession>A0AA41K823</accession>
<dbReference type="EMBL" id="WQPS01000043">
    <property type="protein sequence ID" value="MBT9812080.1"/>
    <property type="molecule type" value="Genomic_DNA"/>
</dbReference>
<dbReference type="InterPro" id="IPR018873">
    <property type="entry name" value="KilA-N_DNA-bd_domain"/>
</dbReference>
<reference evidence="3" key="1">
    <citation type="journal article" date="2021" name="Gut Microbes">
        <title>A synthetic consortium of 100 gut commensals modulates the composition and function in a colon model of the microbiome of elderly subjects.</title>
        <authorList>
            <person name="Perez M."/>
            <person name="Ntemiri A."/>
            <person name="Tan H."/>
            <person name="Harris H.M.B."/>
            <person name="Roager H.M."/>
            <person name="Ribiere C."/>
            <person name="O'Toole P.W."/>
        </authorList>
    </citation>
    <scope>NUCLEOTIDE SEQUENCE</scope>
    <source>
        <strain evidence="3">MCC335</strain>
    </source>
</reference>
<organism evidence="3 4">
    <name type="scientific">Enterocloster citroniae</name>
    <dbReference type="NCBI Taxonomy" id="358743"/>
    <lineage>
        <taxon>Bacteria</taxon>
        <taxon>Bacillati</taxon>
        <taxon>Bacillota</taxon>
        <taxon>Clostridia</taxon>
        <taxon>Lachnospirales</taxon>
        <taxon>Lachnospiraceae</taxon>
        <taxon>Enterocloster</taxon>
    </lineage>
</organism>
<evidence type="ECO:0000313" key="4">
    <source>
        <dbReference type="Proteomes" id="UP000708338"/>
    </source>
</evidence>
<gene>
    <name evidence="3" type="ORF">GPL26_20895</name>
</gene>
<keyword evidence="1" id="KW-0175">Coiled coil</keyword>
<feature type="coiled-coil region" evidence="1">
    <location>
        <begin position="138"/>
        <end position="175"/>
    </location>
</feature>
<dbReference type="Pfam" id="PF10543">
    <property type="entry name" value="ORF6N"/>
    <property type="match status" value="1"/>
</dbReference>
<evidence type="ECO:0000313" key="3">
    <source>
        <dbReference type="EMBL" id="MBT9812080.1"/>
    </source>
</evidence>
<comment type="caution">
    <text evidence="3">The sequence shown here is derived from an EMBL/GenBank/DDBJ whole genome shotgun (WGS) entry which is preliminary data.</text>
</comment>
<dbReference type="AlphaFoldDB" id="A0AA41K823"/>